<dbReference type="CDD" id="cd16917">
    <property type="entry name" value="HATPase_UhpB-NarQ-NarX-like"/>
    <property type="match status" value="1"/>
</dbReference>
<feature type="domain" description="Histidine kinase/HSP90-like ATPase" evidence="10">
    <location>
        <begin position="299"/>
        <end position="391"/>
    </location>
</feature>
<name>A0A3N1GNC0_9ACTN</name>
<dbReference type="Pfam" id="PF02518">
    <property type="entry name" value="HATPase_c"/>
    <property type="match status" value="1"/>
</dbReference>
<feature type="transmembrane region" description="Helical" evidence="9">
    <location>
        <begin position="81"/>
        <end position="99"/>
    </location>
</feature>
<evidence type="ECO:0000256" key="1">
    <source>
        <dbReference type="ARBA" id="ARBA00000085"/>
    </source>
</evidence>
<dbReference type="Gene3D" id="1.20.5.1930">
    <property type="match status" value="1"/>
</dbReference>
<keyword evidence="8" id="KW-0902">Two-component regulatory system</keyword>
<reference evidence="11 12" key="1">
    <citation type="submission" date="2018-11" db="EMBL/GenBank/DDBJ databases">
        <title>Sequencing the genomes of 1000 actinobacteria strains.</title>
        <authorList>
            <person name="Klenk H.-P."/>
        </authorList>
    </citation>
    <scope>NUCLEOTIDE SEQUENCE [LARGE SCALE GENOMIC DNA]</scope>
    <source>
        <strain evidence="11 12">DSM 43634</strain>
    </source>
</reference>
<dbReference type="OrthoDB" id="227596at2"/>
<keyword evidence="5" id="KW-0547">Nucleotide-binding</keyword>
<dbReference type="Pfam" id="PF07730">
    <property type="entry name" value="HisKA_3"/>
    <property type="match status" value="1"/>
</dbReference>
<dbReference type="GO" id="GO:0000155">
    <property type="term" value="F:phosphorelay sensor kinase activity"/>
    <property type="evidence" value="ECO:0007669"/>
    <property type="project" value="InterPro"/>
</dbReference>
<evidence type="ECO:0000256" key="2">
    <source>
        <dbReference type="ARBA" id="ARBA00012438"/>
    </source>
</evidence>
<feature type="transmembrane region" description="Helical" evidence="9">
    <location>
        <begin position="104"/>
        <end position="122"/>
    </location>
</feature>
<sequence length="399" mass="42814">MDERGAPRQYAMVTDVIVSGTVAVVATWWWHQFPWGGLLFGCLAGGVLMWRRHRPLPVLAAVMVLCAIAAVVQVHGTRLHVGMSLVTLGFALYAVLVYVPNFLMAAGAGLATLLFSAALVMMRPPPWLGWRRFELLDALEAFGQVAAFSAVIWAAALIVRLIQQQRTIAQERRAGAKRDRMHLAQIAVAEERTRIARELHDIVAHSLSVIVLHANGASYVLDQDPGEAREALQTISMTGRDALAEIQQLVEHLRSDAGDAGGPSQAVPEQIETVVERARGAGLAVDLVVDGVAPAMPGGVALAVTRIVQESLTNTLKHAGRHPVATVHVWYRPDAIEVEVEDDGRGAAPPRPGGFGLVGMRERAQLYGGKFVAGPRADGGWRVRASIPIGGAAERAVEV</sequence>
<feature type="transmembrane region" description="Helical" evidence="9">
    <location>
        <begin position="58"/>
        <end position="75"/>
    </location>
</feature>
<evidence type="ECO:0000256" key="3">
    <source>
        <dbReference type="ARBA" id="ARBA00022553"/>
    </source>
</evidence>
<organism evidence="11 12">
    <name type="scientific">Couchioplanes caeruleus</name>
    <dbReference type="NCBI Taxonomy" id="56438"/>
    <lineage>
        <taxon>Bacteria</taxon>
        <taxon>Bacillati</taxon>
        <taxon>Actinomycetota</taxon>
        <taxon>Actinomycetes</taxon>
        <taxon>Micromonosporales</taxon>
        <taxon>Micromonosporaceae</taxon>
        <taxon>Couchioplanes</taxon>
    </lineage>
</organism>
<keyword evidence="9" id="KW-1133">Transmembrane helix</keyword>
<dbReference type="InterPro" id="IPR011712">
    <property type="entry name" value="Sig_transdc_His_kin_sub3_dim/P"/>
</dbReference>
<feature type="transmembrane region" description="Helical" evidence="9">
    <location>
        <begin position="142"/>
        <end position="162"/>
    </location>
</feature>
<dbReference type="InterPro" id="IPR003594">
    <property type="entry name" value="HATPase_dom"/>
</dbReference>
<dbReference type="InterPro" id="IPR050482">
    <property type="entry name" value="Sensor_HK_TwoCompSys"/>
</dbReference>
<evidence type="ECO:0000313" key="11">
    <source>
        <dbReference type="EMBL" id="ROP31606.1"/>
    </source>
</evidence>
<dbReference type="SMART" id="SM00387">
    <property type="entry name" value="HATPase_c"/>
    <property type="match status" value="1"/>
</dbReference>
<dbReference type="PANTHER" id="PTHR24421:SF10">
    <property type="entry name" value="NITRATE_NITRITE SENSOR PROTEIN NARQ"/>
    <property type="match status" value="1"/>
</dbReference>
<dbReference type="EC" id="2.7.13.3" evidence="2"/>
<accession>A0A3N1GNC0</accession>
<comment type="catalytic activity">
    <reaction evidence="1">
        <text>ATP + protein L-histidine = ADP + protein N-phospho-L-histidine.</text>
        <dbReference type="EC" id="2.7.13.3"/>
    </reaction>
</comment>
<keyword evidence="9" id="KW-0812">Transmembrane</keyword>
<dbReference type="EMBL" id="RJKL01000001">
    <property type="protein sequence ID" value="ROP31606.1"/>
    <property type="molecule type" value="Genomic_DNA"/>
</dbReference>
<evidence type="ECO:0000256" key="8">
    <source>
        <dbReference type="ARBA" id="ARBA00023012"/>
    </source>
</evidence>
<dbReference type="GO" id="GO:0016020">
    <property type="term" value="C:membrane"/>
    <property type="evidence" value="ECO:0007669"/>
    <property type="project" value="InterPro"/>
</dbReference>
<keyword evidence="3" id="KW-0597">Phosphoprotein</keyword>
<keyword evidence="7" id="KW-0067">ATP-binding</keyword>
<evidence type="ECO:0000256" key="6">
    <source>
        <dbReference type="ARBA" id="ARBA00022777"/>
    </source>
</evidence>
<dbReference type="AlphaFoldDB" id="A0A3N1GNC0"/>
<comment type="caution">
    <text evidence="11">The sequence shown here is derived from an EMBL/GenBank/DDBJ whole genome shotgun (WGS) entry which is preliminary data.</text>
</comment>
<dbReference type="InterPro" id="IPR036890">
    <property type="entry name" value="HATPase_C_sf"/>
</dbReference>
<dbReference type="Proteomes" id="UP000271683">
    <property type="component" value="Unassembled WGS sequence"/>
</dbReference>
<dbReference type="Gene3D" id="3.30.565.10">
    <property type="entry name" value="Histidine kinase-like ATPase, C-terminal domain"/>
    <property type="match status" value="1"/>
</dbReference>
<evidence type="ECO:0000259" key="10">
    <source>
        <dbReference type="SMART" id="SM00387"/>
    </source>
</evidence>
<dbReference type="GO" id="GO:0046983">
    <property type="term" value="F:protein dimerization activity"/>
    <property type="evidence" value="ECO:0007669"/>
    <property type="project" value="InterPro"/>
</dbReference>
<proteinExistence type="predicted"/>
<evidence type="ECO:0000256" key="7">
    <source>
        <dbReference type="ARBA" id="ARBA00022840"/>
    </source>
</evidence>
<evidence type="ECO:0000313" key="12">
    <source>
        <dbReference type="Proteomes" id="UP000271683"/>
    </source>
</evidence>
<keyword evidence="9" id="KW-0472">Membrane</keyword>
<evidence type="ECO:0000256" key="4">
    <source>
        <dbReference type="ARBA" id="ARBA00022679"/>
    </source>
</evidence>
<dbReference type="GO" id="GO:0005524">
    <property type="term" value="F:ATP binding"/>
    <property type="evidence" value="ECO:0007669"/>
    <property type="project" value="UniProtKB-KW"/>
</dbReference>
<evidence type="ECO:0000256" key="9">
    <source>
        <dbReference type="SAM" id="Phobius"/>
    </source>
</evidence>
<keyword evidence="6 11" id="KW-0418">Kinase</keyword>
<dbReference type="SUPFAM" id="SSF55874">
    <property type="entry name" value="ATPase domain of HSP90 chaperone/DNA topoisomerase II/histidine kinase"/>
    <property type="match status" value="1"/>
</dbReference>
<evidence type="ECO:0000256" key="5">
    <source>
        <dbReference type="ARBA" id="ARBA00022741"/>
    </source>
</evidence>
<feature type="transmembrane region" description="Helical" evidence="9">
    <location>
        <begin position="35"/>
        <end position="51"/>
    </location>
</feature>
<keyword evidence="4" id="KW-0808">Transferase</keyword>
<gene>
    <name evidence="11" type="ORF">EDD30_4526</name>
</gene>
<protein>
    <recommendedName>
        <fullName evidence="2">histidine kinase</fullName>
        <ecNumber evidence="2">2.7.13.3</ecNumber>
    </recommendedName>
</protein>
<dbReference type="PANTHER" id="PTHR24421">
    <property type="entry name" value="NITRATE/NITRITE SENSOR PROTEIN NARX-RELATED"/>
    <property type="match status" value="1"/>
</dbReference>